<feature type="signal peptide" evidence="7">
    <location>
        <begin position="1"/>
        <end position="23"/>
    </location>
</feature>
<evidence type="ECO:0000256" key="3">
    <source>
        <dbReference type="ARBA" id="ARBA00022723"/>
    </source>
</evidence>
<evidence type="ECO:0000313" key="9">
    <source>
        <dbReference type="EMBL" id="QEX19528.1"/>
    </source>
</evidence>
<keyword evidence="5" id="KW-0186">Copper</keyword>
<sequence>MVRRLALSAVLAAICLLGGPSSCGLFGPAHGRPDSQADAVIDMSFHNYKPSTLTIYAGQTVEWRNISLVPHSVTNDPALALYTQDARRPDGVAPFNSGKVKAGDIILFRFPTPGVYRYFCIYHEKQRMVGEITVLPPP</sequence>
<evidence type="ECO:0000256" key="4">
    <source>
        <dbReference type="ARBA" id="ARBA00022982"/>
    </source>
</evidence>
<keyword evidence="2" id="KW-0813">Transport</keyword>
<keyword evidence="7" id="KW-0732">Signal</keyword>
<dbReference type="PANTHER" id="PTHR34192:SF10">
    <property type="entry name" value="PLASTOCYANIN MAJOR ISOFORM, CHLOROPLASTIC-RELATED"/>
    <property type="match status" value="1"/>
</dbReference>
<dbReference type="PANTHER" id="PTHR34192">
    <property type="entry name" value="PLASTOCYANIN MAJOR ISOFORM, CHLOROPLASTIC-RELATED"/>
    <property type="match status" value="1"/>
</dbReference>
<evidence type="ECO:0000313" key="10">
    <source>
        <dbReference type="Proteomes" id="UP000326202"/>
    </source>
</evidence>
<feature type="domain" description="Blue (type 1) copper" evidence="8">
    <location>
        <begin position="47"/>
        <end position="134"/>
    </location>
</feature>
<evidence type="ECO:0000256" key="1">
    <source>
        <dbReference type="ARBA" id="ARBA00004370"/>
    </source>
</evidence>
<dbReference type="GO" id="GO:0005507">
    <property type="term" value="F:copper ion binding"/>
    <property type="evidence" value="ECO:0007669"/>
    <property type="project" value="InterPro"/>
</dbReference>
<dbReference type="InterPro" id="IPR008972">
    <property type="entry name" value="Cupredoxin"/>
</dbReference>
<dbReference type="AlphaFoldDB" id="A0A5J6MPL3"/>
<evidence type="ECO:0000256" key="5">
    <source>
        <dbReference type="ARBA" id="ARBA00023008"/>
    </source>
</evidence>
<dbReference type="GO" id="GO:0016020">
    <property type="term" value="C:membrane"/>
    <property type="evidence" value="ECO:0007669"/>
    <property type="project" value="UniProtKB-SubCell"/>
</dbReference>
<protein>
    <recommendedName>
        <fullName evidence="8">Blue (type 1) copper domain-containing protein</fullName>
    </recommendedName>
</protein>
<evidence type="ECO:0000256" key="2">
    <source>
        <dbReference type="ARBA" id="ARBA00022448"/>
    </source>
</evidence>
<gene>
    <name evidence="9" type="ORF">FRZ44_48420</name>
</gene>
<evidence type="ECO:0000259" key="8">
    <source>
        <dbReference type="Pfam" id="PF00127"/>
    </source>
</evidence>
<dbReference type="Pfam" id="PF00127">
    <property type="entry name" value="Copper-bind"/>
    <property type="match status" value="1"/>
</dbReference>
<feature type="chain" id="PRO_5023872238" description="Blue (type 1) copper domain-containing protein" evidence="7">
    <location>
        <begin position="24"/>
        <end position="138"/>
    </location>
</feature>
<reference evidence="9 10" key="1">
    <citation type="submission" date="2019-08" db="EMBL/GenBank/DDBJ databases">
        <title>Hyperibacter terrae gen. nov., sp. nov. and Hyperibacter viscosus sp. nov., two new members in the family Rhodospirillaceae isolated from the rhizosphere of Hypericum perforatum.</title>
        <authorList>
            <person name="Noviana Z."/>
        </authorList>
    </citation>
    <scope>NUCLEOTIDE SEQUENCE [LARGE SCALE GENOMIC DNA]</scope>
    <source>
        <strain evidence="9 10">R5913</strain>
    </source>
</reference>
<dbReference type="SUPFAM" id="SSF49503">
    <property type="entry name" value="Cupredoxins"/>
    <property type="match status" value="1"/>
</dbReference>
<dbReference type="GO" id="GO:0009055">
    <property type="term" value="F:electron transfer activity"/>
    <property type="evidence" value="ECO:0007669"/>
    <property type="project" value="InterPro"/>
</dbReference>
<accession>A0A5J6MPL3</accession>
<keyword evidence="6" id="KW-0472">Membrane</keyword>
<dbReference type="KEGG" id="htq:FRZ44_48420"/>
<comment type="subcellular location">
    <subcellularLocation>
        <location evidence="1">Membrane</location>
    </subcellularLocation>
</comment>
<organism evidence="9 10">
    <name type="scientific">Hypericibacter terrae</name>
    <dbReference type="NCBI Taxonomy" id="2602015"/>
    <lineage>
        <taxon>Bacteria</taxon>
        <taxon>Pseudomonadati</taxon>
        <taxon>Pseudomonadota</taxon>
        <taxon>Alphaproteobacteria</taxon>
        <taxon>Rhodospirillales</taxon>
        <taxon>Dongiaceae</taxon>
        <taxon>Hypericibacter</taxon>
    </lineage>
</organism>
<dbReference type="OrthoDB" id="7510199at2"/>
<keyword evidence="4" id="KW-0249">Electron transport</keyword>
<dbReference type="Gene3D" id="2.60.40.420">
    <property type="entry name" value="Cupredoxins - blue copper proteins"/>
    <property type="match status" value="1"/>
</dbReference>
<keyword evidence="10" id="KW-1185">Reference proteome</keyword>
<evidence type="ECO:0000256" key="6">
    <source>
        <dbReference type="ARBA" id="ARBA00023136"/>
    </source>
</evidence>
<evidence type="ECO:0000256" key="7">
    <source>
        <dbReference type="SAM" id="SignalP"/>
    </source>
</evidence>
<dbReference type="EMBL" id="CP042906">
    <property type="protein sequence ID" value="QEX19528.1"/>
    <property type="molecule type" value="Genomic_DNA"/>
</dbReference>
<dbReference type="InterPro" id="IPR000923">
    <property type="entry name" value="BlueCu_1"/>
</dbReference>
<keyword evidence="3" id="KW-0479">Metal-binding</keyword>
<proteinExistence type="predicted"/>
<dbReference type="Proteomes" id="UP000326202">
    <property type="component" value="Chromosome"/>
</dbReference>
<name>A0A5J6MPL3_9PROT</name>